<dbReference type="InterPro" id="IPR010052">
    <property type="entry name" value="T2SS_protein-GspI"/>
</dbReference>
<keyword evidence="7" id="KW-1133">Transmembrane helix</keyword>
<dbReference type="EMBL" id="JAVDTT010000005">
    <property type="protein sequence ID" value="MDR6843170.1"/>
    <property type="molecule type" value="Genomic_DNA"/>
</dbReference>
<dbReference type="Proteomes" id="UP001254759">
    <property type="component" value="Unassembled WGS sequence"/>
</dbReference>
<dbReference type="Pfam" id="PF07963">
    <property type="entry name" value="N_methyl"/>
    <property type="match status" value="1"/>
</dbReference>
<reference evidence="9 10" key="1">
    <citation type="submission" date="2023-07" db="EMBL/GenBank/DDBJ databases">
        <title>Sorghum-associated microbial communities from plants grown in Nebraska, USA.</title>
        <authorList>
            <person name="Schachtman D."/>
        </authorList>
    </citation>
    <scope>NUCLEOTIDE SEQUENCE [LARGE SCALE GENOMIC DNA]</scope>
    <source>
        <strain evidence="9 10">BE107</strain>
    </source>
</reference>
<protein>
    <submittedName>
        <fullName evidence="9">General secretion pathway protein I</fullName>
    </submittedName>
</protein>
<dbReference type="InterPro" id="IPR012902">
    <property type="entry name" value="N_methyl_site"/>
</dbReference>
<dbReference type="NCBIfam" id="NF047828">
    <property type="entry name" value="T3SSXpsI"/>
    <property type="match status" value="1"/>
</dbReference>
<name>A0ABU1RYY6_9GAMM</name>
<dbReference type="RefSeq" id="WP_310096088.1">
    <property type="nucleotide sequence ID" value="NZ_JAVDTT010000005.1"/>
</dbReference>
<evidence type="ECO:0000256" key="4">
    <source>
        <dbReference type="ARBA" id="ARBA00022481"/>
    </source>
</evidence>
<evidence type="ECO:0000256" key="8">
    <source>
        <dbReference type="ARBA" id="ARBA00023136"/>
    </source>
</evidence>
<evidence type="ECO:0000256" key="3">
    <source>
        <dbReference type="ARBA" id="ARBA00022475"/>
    </source>
</evidence>
<keyword evidence="4" id="KW-0488">Methylation</keyword>
<dbReference type="PANTHER" id="PTHR38779">
    <property type="entry name" value="TYPE II SECRETION SYSTEM PROTEIN I-RELATED"/>
    <property type="match status" value="1"/>
</dbReference>
<proteinExistence type="inferred from homology"/>
<evidence type="ECO:0000256" key="1">
    <source>
        <dbReference type="ARBA" id="ARBA00004377"/>
    </source>
</evidence>
<keyword evidence="10" id="KW-1185">Reference proteome</keyword>
<sequence>MKSARSRRQRGFTLIEVIIAFALLALALTLLLGSLSGAARQIRAADDSGRATLHAQSLLAQLGVGEILQPGRKQGVFEEGRYRWTLEMEPYIDPVKRRSPQGVASAPRLLQVQLEVEWGDAPGQRLRWQTLRLTPADINASALVP</sequence>
<gene>
    <name evidence="9" type="ORF">J2W94_003477</name>
</gene>
<comment type="caution">
    <text evidence="9">The sequence shown here is derived from an EMBL/GenBank/DDBJ whole genome shotgun (WGS) entry which is preliminary data.</text>
</comment>
<keyword evidence="5" id="KW-0997">Cell inner membrane</keyword>
<dbReference type="PROSITE" id="PS00409">
    <property type="entry name" value="PROKAR_NTER_METHYL"/>
    <property type="match status" value="1"/>
</dbReference>
<keyword evidence="8" id="KW-0472">Membrane</keyword>
<evidence type="ECO:0000256" key="6">
    <source>
        <dbReference type="ARBA" id="ARBA00022692"/>
    </source>
</evidence>
<keyword evidence="6" id="KW-0812">Transmembrane</keyword>
<evidence type="ECO:0000313" key="10">
    <source>
        <dbReference type="Proteomes" id="UP001254759"/>
    </source>
</evidence>
<comment type="subcellular location">
    <subcellularLocation>
        <location evidence="1">Cell inner membrane</location>
        <topology evidence="1">Single-pass membrane protein</topology>
    </subcellularLocation>
</comment>
<keyword evidence="3" id="KW-1003">Cell membrane</keyword>
<evidence type="ECO:0000256" key="5">
    <source>
        <dbReference type="ARBA" id="ARBA00022519"/>
    </source>
</evidence>
<dbReference type="PANTHER" id="PTHR38779:SF2">
    <property type="entry name" value="TYPE II SECRETION SYSTEM PROTEIN I-RELATED"/>
    <property type="match status" value="1"/>
</dbReference>
<comment type="similarity">
    <text evidence="2">Belongs to the GSP I family.</text>
</comment>
<accession>A0ABU1RYY6</accession>
<organism evidence="9 10">
    <name type="scientific">Pseudoxanthomonas sacheonensis</name>
    <dbReference type="NCBI Taxonomy" id="443615"/>
    <lineage>
        <taxon>Bacteria</taxon>
        <taxon>Pseudomonadati</taxon>
        <taxon>Pseudomonadota</taxon>
        <taxon>Gammaproteobacteria</taxon>
        <taxon>Lysobacterales</taxon>
        <taxon>Lysobacteraceae</taxon>
        <taxon>Pseudoxanthomonas</taxon>
    </lineage>
</organism>
<evidence type="ECO:0000313" key="9">
    <source>
        <dbReference type="EMBL" id="MDR6843170.1"/>
    </source>
</evidence>
<dbReference type="NCBIfam" id="TIGR02532">
    <property type="entry name" value="IV_pilin_GFxxxE"/>
    <property type="match status" value="1"/>
</dbReference>
<evidence type="ECO:0000256" key="7">
    <source>
        <dbReference type="ARBA" id="ARBA00022989"/>
    </source>
</evidence>
<evidence type="ECO:0000256" key="2">
    <source>
        <dbReference type="ARBA" id="ARBA00008358"/>
    </source>
</evidence>